<sequence length="196" mass="21038">MKNMLLTLILTIALLVSGANESAASSSMYTVKKGDTLYKISRMYNTTVANLKSWNNLKSDLIYPKQKLSIASSAKKSKKTAATANKPAGKTISRSSSTKPVKEFTVSATAYTAYCNGCSGITKTGINLRENSDLKVIAVDPNVIKLGTKVHVEGYGYAIAGDTGGSIKGNKIDVFIPSKSEAYKWGRKNVKITIVE</sequence>
<evidence type="ECO:0000256" key="2">
    <source>
        <dbReference type="SAM" id="SignalP"/>
    </source>
</evidence>
<dbReference type="Gene3D" id="3.10.350.10">
    <property type="entry name" value="LysM domain"/>
    <property type="match status" value="1"/>
</dbReference>
<evidence type="ECO:0000256" key="1">
    <source>
        <dbReference type="ARBA" id="ARBA00022729"/>
    </source>
</evidence>
<organism evidence="4 5">
    <name type="scientific">Sporosarcina psychrophila</name>
    <name type="common">Bacillus psychrophilus</name>
    <dbReference type="NCBI Taxonomy" id="1476"/>
    <lineage>
        <taxon>Bacteria</taxon>
        <taxon>Bacillati</taxon>
        <taxon>Bacillota</taxon>
        <taxon>Bacilli</taxon>
        <taxon>Bacillales</taxon>
        <taxon>Caryophanaceae</taxon>
        <taxon>Sporosarcina</taxon>
    </lineage>
</organism>
<gene>
    <name evidence="4" type="ORF">K8V56_06955</name>
</gene>
<protein>
    <submittedName>
        <fullName evidence="4">LysM peptidoglycan-binding domain-containing protein</fullName>
    </submittedName>
</protein>
<dbReference type="GO" id="GO:0009254">
    <property type="term" value="P:peptidoglycan turnover"/>
    <property type="evidence" value="ECO:0007669"/>
    <property type="project" value="InterPro"/>
</dbReference>
<evidence type="ECO:0000313" key="4">
    <source>
        <dbReference type="EMBL" id="HJF31502.1"/>
    </source>
</evidence>
<dbReference type="InterPro" id="IPR018392">
    <property type="entry name" value="LysM"/>
</dbReference>
<evidence type="ECO:0000259" key="3">
    <source>
        <dbReference type="PROSITE" id="PS51782"/>
    </source>
</evidence>
<dbReference type="GO" id="GO:0019867">
    <property type="term" value="C:outer membrane"/>
    <property type="evidence" value="ECO:0007669"/>
    <property type="project" value="InterPro"/>
</dbReference>
<dbReference type="GO" id="GO:0004553">
    <property type="term" value="F:hydrolase activity, hydrolyzing O-glycosyl compounds"/>
    <property type="evidence" value="ECO:0007669"/>
    <property type="project" value="InterPro"/>
</dbReference>
<dbReference type="Proteomes" id="UP000698173">
    <property type="component" value="Unassembled WGS sequence"/>
</dbReference>
<dbReference type="CDD" id="cd00118">
    <property type="entry name" value="LysM"/>
    <property type="match status" value="1"/>
</dbReference>
<proteinExistence type="predicted"/>
<feature type="chain" id="PRO_5039304985" evidence="2">
    <location>
        <begin position="24"/>
        <end position="196"/>
    </location>
</feature>
<dbReference type="InterPro" id="IPR036908">
    <property type="entry name" value="RlpA-like_sf"/>
</dbReference>
<dbReference type="SMART" id="SM00257">
    <property type="entry name" value="LysM"/>
    <property type="match status" value="1"/>
</dbReference>
<dbReference type="InterPro" id="IPR010611">
    <property type="entry name" value="3D_dom"/>
</dbReference>
<dbReference type="EMBL" id="DYWT01000113">
    <property type="protein sequence ID" value="HJF31502.1"/>
    <property type="molecule type" value="Genomic_DNA"/>
</dbReference>
<dbReference type="PROSITE" id="PS51782">
    <property type="entry name" value="LYSM"/>
    <property type="match status" value="1"/>
</dbReference>
<dbReference type="PANTHER" id="PTHR39160">
    <property type="entry name" value="CELL WALL-BINDING PROTEIN YOCH"/>
    <property type="match status" value="1"/>
</dbReference>
<reference evidence="4" key="2">
    <citation type="submission" date="2021-09" db="EMBL/GenBank/DDBJ databases">
        <authorList>
            <person name="Gilroy R."/>
        </authorList>
    </citation>
    <scope>NUCLEOTIDE SEQUENCE</scope>
    <source>
        <strain evidence="4">CHK171-7178</strain>
    </source>
</reference>
<dbReference type="SUPFAM" id="SSF50685">
    <property type="entry name" value="Barwin-like endoglucanases"/>
    <property type="match status" value="1"/>
</dbReference>
<feature type="signal peptide" evidence="2">
    <location>
        <begin position="1"/>
        <end position="23"/>
    </location>
</feature>
<name>A0A921FYS5_SPOPS</name>
<dbReference type="Pfam" id="PF01476">
    <property type="entry name" value="LysM"/>
    <property type="match status" value="1"/>
</dbReference>
<dbReference type="InterPro" id="IPR036779">
    <property type="entry name" value="LysM_dom_sf"/>
</dbReference>
<feature type="domain" description="LysM" evidence="3">
    <location>
        <begin position="27"/>
        <end position="70"/>
    </location>
</feature>
<dbReference type="CDD" id="cd22786">
    <property type="entry name" value="DPBB_YuiC-like"/>
    <property type="match status" value="1"/>
</dbReference>
<accession>A0A921FYS5</accession>
<dbReference type="InterPro" id="IPR051933">
    <property type="entry name" value="Resuscitation_pf_RpfB"/>
</dbReference>
<comment type="caution">
    <text evidence="4">The sequence shown here is derived from an EMBL/GenBank/DDBJ whole genome shotgun (WGS) entry which is preliminary data.</text>
</comment>
<dbReference type="PANTHER" id="PTHR39160:SF6">
    <property type="entry name" value="CELL WALL-BINDING PROTEIN YOCH"/>
    <property type="match status" value="1"/>
</dbReference>
<dbReference type="AlphaFoldDB" id="A0A921FYS5"/>
<evidence type="ECO:0000313" key="5">
    <source>
        <dbReference type="Proteomes" id="UP000698173"/>
    </source>
</evidence>
<keyword evidence="1 2" id="KW-0732">Signal</keyword>
<dbReference type="SUPFAM" id="SSF54106">
    <property type="entry name" value="LysM domain"/>
    <property type="match status" value="1"/>
</dbReference>
<dbReference type="Pfam" id="PF06725">
    <property type="entry name" value="3D"/>
    <property type="match status" value="1"/>
</dbReference>
<reference evidence="4" key="1">
    <citation type="journal article" date="2021" name="PeerJ">
        <title>Extensive microbial diversity within the chicken gut microbiome revealed by metagenomics and culture.</title>
        <authorList>
            <person name="Gilroy R."/>
            <person name="Ravi A."/>
            <person name="Getino M."/>
            <person name="Pursley I."/>
            <person name="Horton D.L."/>
            <person name="Alikhan N.F."/>
            <person name="Baker D."/>
            <person name="Gharbi K."/>
            <person name="Hall N."/>
            <person name="Watson M."/>
            <person name="Adriaenssens E.M."/>
            <person name="Foster-Nyarko E."/>
            <person name="Jarju S."/>
            <person name="Secka A."/>
            <person name="Antonio M."/>
            <person name="Oren A."/>
            <person name="Chaudhuri R.R."/>
            <person name="La Ragione R."/>
            <person name="Hildebrand F."/>
            <person name="Pallen M.J."/>
        </authorList>
    </citation>
    <scope>NUCLEOTIDE SEQUENCE</scope>
    <source>
        <strain evidence="4">CHK171-7178</strain>
    </source>
</reference>